<evidence type="ECO:0000256" key="5">
    <source>
        <dbReference type="ARBA" id="ARBA00022989"/>
    </source>
</evidence>
<comment type="similarity">
    <text evidence="7">Belongs to the binding-protein-dependent transport system permease family.</text>
</comment>
<dbReference type="PANTHER" id="PTHR43386:SF25">
    <property type="entry name" value="PEPTIDE ABC TRANSPORTER PERMEASE PROTEIN"/>
    <property type="match status" value="1"/>
</dbReference>
<feature type="transmembrane region" description="Helical" evidence="7">
    <location>
        <begin position="84"/>
        <end position="107"/>
    </location>
</feature>
<dbReference type="EMBL" id="JACBZP010000001">
    <property type="protein sequence ID" value="NYI68771.1"/>
    <property type="molecule type" value="Genomic_DNA"/>
</dbReference>
<dbReference type="InterPro" id="IPR050366">
    <property type="entry name" value="BP-dependent_transpt_permease"/>
</dbReference>
<evidence type="ECO:0000259" key="8">
    <source>
        <dbReference type="PROSITE" id="PS50928"/>
    </source>
</evidence>
<feature type="transmembrane region" description="Helical" evidence="7">
    <location>
        <begin position="21"/>
        <end position="40"/>
    </location>
</feature>
<evidence type="ECO:0000256" key="2">
    <source>
        <dbReference type="ARBA" id="ARBA00022448"/>
    </source>
</evidence>
<dbReference type="InterPro" id="IPR035906">
    <property type="entry name" value="MetI-like_sf"/>
</dbReference>
<feature type="transmembrane region" description="Helical" evidence="7">
    <location>
        <begin position="119"/>
        <end position="139"/>
    </location>
</feature>
<accession>A0A7Z0D4L8</accession>
<organism evidence="9 10">
    <name type="scientific">Spelaeicoccus albus</name>
    <dbReference type="NCBI Taxonomy" id="1280376"/>
    <lineage>
        <taxon>Bacteria</taxon>
        <taxon>Bacillati</taxon>
        <taxon>Actinomycetota</taxon>
        <taxon>Actinomycetes</taxon>
        <taxon>Micrococcales</taxon>
        <taxon>Brevibacteriaceae</taxon>
        <taxon>Spelaeicoccus</taxon>
    </lineage>
</organism>
<feature type="transmembrane region" description="Helical" evidence="7">
    <location>
        <begin position="213"/>
        <end position="232"/>
    </location>
</feature>
<dbReference type="Gene3D" id="1.10.3720.10">
    <property type="entry name" value="MetI-like"/>
    <property type="match status" value="1"/>
</dbReference>
<name>A0A7Z0D4L8_9MICO</name>
<evidence type="ECO:0000256" key="7">
    <source>
        <dbReference type="RuleBase" id="RU363032"/>
    </source>
</evidence>
<feature type="transmembrane region" description="Helical" evidence="7">
    <location>
        <begin position="252"/>
        <end position="273"/>
    </location>
</feature>
<feature type="domain" description="ABC transmembrane type-1" evidence="8">
    <location>
        <begin position="80"/>
        <end position="270"/>
    </location>
</feature>
<evidence type="ECO:0000313" key="10">
    <source>
        <dbReference type="Proteomes" id="UP000539111"/>
    </source>
</evidence>
<dbReference type="CDD" id="cd06261">
    <property type="entry name" value="TM_PBP2"/>
    <property type="match status" value="1"/>
</dbReference>
<gene>
    <name evidence="9" type="ORF">BJY26_003077</name>
</gene>
<keyword evidence="5 7" id="KW-1133">Transmembrane helix</keyword>
<dbReference type="SUPFAM" id="SSF161098">
    <property type="entry name" value="MetI-like"/>
    <property type="match status" value="1"/>
</dbReference>
<feature type="transmembrane region" description="Helical" evidence="7">
    <location>
        <begin position="145"/>
        <end position="164"/>
    </location>
</feature>
<keyword evidence="4 7" id="KW-0812">Transmembrane</keyword>
<proteinExistence type="inferred from homology"/>
<evidence type="ECO:0000256" key="6">
    <source>
        <dbReference type="ARBA" id="ARBA00023136"/>
    </source>
</evidence>
<dbReference type="AlphaFoldDB" id="A0A7Z0D4L8"/>
<keyword evidence="3" id="KW-1003">Cell membrane</keyword>
<dbReference type="PANTHER" id="PTHR43386">
    <property type="entry name" value="OLIGOPEPTIDE TRANSPORT SYSTEM PERMEASE PROTEIN APPC"/>
    <property type="match status" value="1"/>
</dbReference>
<evidence type="ECO:0000256" key="4">
    <source>
        <dbReference type="ARBA" id="ARBA00022692"/>
    </source>
</evidence>
<dbReference type="Proteomes" id="UP000539111">
    <property type="component" value="Unassembled WGS sequence"/>
</dbReference>
<dbReference type="RefSeq" id="WP_179429068.1">
    <property type="nucleotide sequence ID" value="NZ_JACBZP010000001.1"/>
</dbReference>
<keyword evidence="6 7" id="KW-0472">Membrane</keyword>
<dbReference type="InterPro" id="IPR000515">
    <property type="entry name" value="MetI-like"/>
</dbReference>
<evidence type="ECO:0000256" key="1">
    <source>
        <dbReference type="ARBA" id="ARBA00004651"/>
    </source>
</evidence>
<keyword evidence="2 7" id="KW-0813">Transport</keyword>
<protein>
    <submittedName>
        <fullName evidence="9">Peptide/nickel transport system permease protein</fullName>
    </submittedName>
</protein>
<dbReference type="GO" id="GO:0005886">
    <property type="term" value="C:plasma membrane"/>
    <property type="evidence" value="ECO:0007669"/>
    <property type="project" value="UniProtKB-SubCell"/>
</dbReference>
<dbReference type="PROSITE" id="PS50928">
    <property type="entry name" value="ABC_TM1"/>
    <property type="match status" value="1"/>
</dbReference>
<dbReference type="GO" id="GO:0055085">
    <property type="term" value="P:transmembrane transport"/>
    <property type="evidence" value="ECO:0007669"/>
    <property type="project" value="InterPro"/>
</dbReference>
<sequence>MTTATMPRIRLRHGVSVFRTLALTYIAILVMVVCLAQWIMPHDPLKQDIVNRLKPPATAGHLLGTDSFGRDVLSRLIAGAQTEVIVAVCTTLLAAVLGSFLGLLGGYFGRIVEGLTMRVIVDVLLAFPPIVLALLAVTIYGPGPVTLTIVMGVLFSPIFARIAYGQVISIKHEEYVEAAEAFSAPIWTVLLRVIFPNAAAPIIAQLSLTMADAILLESGLSYLGLGVVPPAASWGGMVADGQRYISLNPYSLLIPSIVLIVTILAFSVLGDMLRDRLDPRRVN</sequence>
<comment type="subcellular location">
    <subcellularLocation>
        <location evidence="1 7">Cell membrane</location>
        <topology evidence="1 7">Multi-pass membrane protein</topology>
    </subcellularLocation>
</comment>
<comment type="caution">
    <text evidence="9">The sequence shown here is derived from an EMBL/GenBank/DDBJ whole genome shotgun (WGS) entry which is preliminary data.</text>
</comment>
<evidence type="ECO:0000256" key="3">
    <source>
        <dbReference type="ARBA" id="ARBA00022475"/>
    </source>
</evidence>
<reference evidence="9 10" key="1">
    <citation type="submission" date="2020-07" db="EMBL/GenBank/DDBJ databases">
        <title>Sequencing the genomes of 1000 actinobacteria strains.</title>
        <authorList>
            <person name="Klenk H.-P."/>
        </authorList>
    </citation>
    <scope>NUCLEOTIDE SEQUENCE [LARGE SCALE GENOMIC DNA]</scope>
    <source>
        <strain evidence="9 10">DSM 26341</strain>
    </source>
</reference>
<keyword evidence="10" id="KW-1185">Reference proteome</keyword>
<evidence type="ECO:0000313" key="9">
    <source>
        <dbReference type="EMBL" id="NYI68771.1"/>
    </source>
</evidence>
<dbReference type="Pfam" id="PF00528">
    <property type="entry name" value="BPD_transp_1"/>
    <property type="match status" value="1"/>
</dbReference>